<proteinExistence type="inferred from homology"/>
<dbReference type="KEGG" id="fnk:E1750_02170"/>
<dbReference type="RefSeq" id="WP_133275187.1">
    <property type="nucleotide sequence ID" value="NZ_CP037933.1"/>
</dbReference>
<dbReference type="InterPro" id="IPR029044">
    <property type="entry name" value="Nucleotide-diphossugar_trans"/>
</dbReference>
<dbReference type="SUPFAM" id="SSF51161">
    <property type="entry name" value="Trimeric LpxA-like enzymes"/>
    <property type="match status" value="1"/>
</dbReference>
<organism evidence="10 11">
    <name type="scientific">Flavobacterium nackdongense</name>
    <dbReference type="NCBI Taxonomy" id="2547394"/>
    <lineage>
        <taxon>Bacteria</taxon>
        <taxon>Pseudomonadati</taxon>
        <taxon>Bacteroidota</taxon>
        <taxon>Flavobacteriia</taxon>
        <taxon>Flavobacteriales</taxon>
        <taxon>Flavobacteriaceae</taxon>
        <taxon>Flavobacterium</taxon>
    </lineage>
</organism>
<sequence>MKPKKKNVIAIILGGGQGSRLFPLTETRSKPAVPIAGKYRLVDIPISNCMNSDIYRIFVLTQFNSASLNAHIKNTYHFSIFSHAFVDILAAEQTPDNPRWFQGTADAVRQCMPHFLNHDFDYAMILSGDQLYQMDLNEMIEEHIKHEADISIATLPVNAKDAPEFGILKTNSDSFIESFIEKPAKELLPDWESEVSEQMKSEGKLYLASMGIYIFNRQFLLDVMEESSTKDFGKEIIPQAVGHKRIFSFQYEGYWTDIGNIDSFFEANIGLTDDLPQFNLFDDNNKIFTRPRLLPPTKFKKTSIDRSIMSDGCIVNAKEIVRSVIGNRSRIGEETIIHNSYVMGNDFYQSIDDMKVDVANGKILVGIGERCFINNAIVDKNCRIGNDVHIEGGKHLEDVSTEKYMIKEGIVVIKKGATLPDNFTIK</sequence>
<evidence type="ECO:0000256" key="5">
    <source>
        <dbReference type="ARBA" id="ARBA00022741"/>
    </source>
</evidence>
<accession>A0A4P6Y5Y5</accession>
<protein>
    <recommendedName>
        <fullName evidence="8">Glucose-1-phosphate adenylyltransferase</fullName>
        <ecNumber evidence="8">2.7.7.27</ecNumber>
    </recommendedName>
</protein>
<dbReference type="AlphaFoldDB" id="A0A4P6Y5Y5"/>
<gene>
    <name evidence="10" type="ORF">E1750_02170</name>
</gene>
<evidence type="ECO:0000256" key="8">
    <source>
        <dbReference type="NCBIfam" id="TIGR02091"/>
    </source>
</evidence>
<feature type="domain" description="Nucleotidyl transferase" evidence="9">
    <location>
        <begin position="10"/>
        <end position="271"/>
    </location>
</feature>
<dbReference type="EMBL" id="CP037933">
    <property type="protein sequence ID" value="QBN17656.1"/>
    <property type="molecule type" value="Genomic_DNA"/>
</dbReference>
<dbReference type="GO" id="GO:0005978">
    <property type="term" value="P:glycogen biosynthetic process"/>
    <property type="evidence" value="ECO:0007669"/>
    <property type="project" value="UniProtKB-UniRule"/>
</dbReference>
<dbReference type="PANTHER" id="PTHR43523">
    <property type="entry name" value="GLUCOSE-1-PHOSPHATE ADENYLYLTRANSFERASE-RELATED"/>
    <property type="match status" value="1"/>
</dbReference>
<dbReference type="InterPro" id="IPR005836">
    <property type="entry name" value="ADP_Glu_pyroP_CS"/>
</dbReference>
<evidence type="ECO:0000313" key="11">
    <source>
        <dbReference type="Proteomes" id="UP000291124"/>
    </source>
</evidence>
<evidence type="ECO:0000256" key="3">
    <source>
        <dbReference type="ARBA" id="ARBA00022679"/>
    </source>
</evidence>
<dbReference type="GO" id="GO:0008878">
    <property type="term" value="F:glucose-1-phosphate adenylyltransferase activity"/>
    <property type="evidence" value="ECO:0007669"/>
    <property type="project" value="UniProtKB-UniRule"/>
</dbReference>
<dbReference type="Pfam" id="PF25247">
    <property type="entry name" value="LbH_GLGC"/>
    <property type="match status" value="1"/>
</dbReference>
<evidence type="ECO:0000256" key="4">
    <source>
        <dbReference type="ARBA" id="ARBA00022695"/>
    </source>
</evidence>
<evidence type="ECO:0000256" key="7">
    <source>
        <dbReference type="ARBA" id="ARBA00023277"/>
    </source>
</evidence>
<dbReference type="PROSITE" id="PS00808">
    <property type="entry name" value="ADP_GLC_PYROPHOSPH_1"/>
    <property type="match status" value="1"/>
</dbReference>
<keyword evidence="2" id="KW-0321">Glycogen metabolism</keyword>
<reference evidence="11" key="1">
    <citation type="submission" date="2019-03" db="EMBL/GenBank/DDBJ databases">
        <title>Flavobacterium sp.</title>
        <authorList>
            <person name="Kim H."/>
        </authorList>
    </citation>
    <scope>NUCLEOTIDE SEQUENCE [LARGE SCALE GENOMIC DNA]</scope>
    <source>
        <strain evidence="11">GS13</strain>
    </source>
</reference>
<dbReference type="CDD" id="cd02508">
    <property type="entry name" value="ADP_Glucose_PP"/>
    <property type="match status" value="1"/>
</dbReference>
<dbReference type="Gene3D" id="2.160.10.10">
    <property type="entry name" value="Hexapeptide repeat proteins"/>
    <property type="match status" value="1"/>
</dbReference>
<evidence type="ECO:0000259" key="9">
    <source>
        <dbReference type="Pfam" id="PF00483"/>
    </source>
</evidence>
<dbReference type="InterPro" id="IPR005835">
    <property type="entry name" value="NTP_transferase_dom"/>
</dbReference>
<keyword evidence="5" id="KW-0547">Nucleotide-binding</keyword>
<dbReference type="InterPro" id="IPR011004">
    <property type="entry name" value="Trimer_LpxA-like_sf"/>
</dbReference>
<dbReference type="PROSITE" id="PS00809">
    <property type="entry name" value="ADP_GLC_PYROPHOSPH_2"/>
    <property type="match status" value="1"/>
</dbReference>
<dbReference type="NCBIfam" id="NF002772">
    <property type="entry name" value="PRK02862.1"/>
    <property type="match status" value="1"/>
</dbReference>
<dbReference type="InterPro" id="IPR011831">
    <property type="entry name" value="ADP-Glc_PPase"/>
</dbReference>
<comment type="similarity">
    <text evidence="1">Belongs to the bacterial/plant glucose-1-phosphate adenylyltransferase family.</text>
</comment>
<dbReference type="Proteomes" id="UP000291124">
    <property type="component" value="Chromosome"/>
</dbReference>
<dbReference type="GO" id="GO:0005524">
    <property type="term" value="F:ATP binding"/>
    <property type="evidence" value="ECO:0007669"/>
    <property type="project" value="UniProtKB-KW"/>
</dbReference>
<dbReference type="CDD" id="cd04651">
    <property type="entry name" value="LbH_G1P_AT_C"/>
    <property type="match status" value="1"/>
</dbReference>
<evidence type="ECO:0000256" key="2">
    <source>
        <dbReference type="ARBA" id="ARBA00022600"/>
    </source>
</evidence>
<dbReference type="NCBIfam" id="TIGR02091">
    <property type="entry name" value="glgC"/>
    <property type="match status" value="1"/>
</dbReference>
<name>A0A4P6Y5Y5_9FLAO</name>
<dbReference type="Gene3D" id="3.90.550.10">
    <property type="entry name" value="Spore Coat Polysaccharide Biosynthesis Protein SpsA, Chain A"/>
    <property type="match status" value="1"/>
</dbReference>
<dbReference type="OrthoDB" id="9801810at2"/>
<dbReference type="Pfam" id="PF00483">
    <property type="entry name" value="NTP_transferase"/>
    <property type="match status" value="1"/>
</dbReference>
<dbReference type="PANTHER" id="PTHR43523:SF12">
    <property type="entry name" value="GLUCOSE-1-PHOSPHATE ADENYLYLTRANSFERASE LARGE SUBUNIT 1, CHLOROPLASTIC-RELATED"/>
    <property type="match status" value="1"/>
</dbReference>
<keyword evidence="7" id="KW-0119">Carbohydrate metabolism</keyword>
<keyword evidence="11" id="KW-1185">Reference proteome</keyword>
<dbReference type="PROSITE" id="PS00810">
    <property type="entry name" value="ADP_GLC_PYROPHOSPH_3"/>
    <property type="match status" value="1"/>
</dbReference>
<dbReference type="EC" id="2.7.7.27" evidence="8"/>
<evidence type="ECO:0000256" key="6">
    <source>
        <dbReference type="ARBA" id="ARBA00022840"/>
    </source>
</evidence>
<keyword evidence="3 10" id="KW-0808">Transferase</keyword>
<evidence type="ECO:0000313" key="10">
    <source>
        <dbReference type="EMBL" id="QBN17656.1"/>
    </source>
</evidence>
<keyword evidence="4 10" id="KW-0548">Nucleotidyltransferase</keyword>
<keyword evidence="6" id="KW-0067">ATP-binding</keyword>
<evidence type="ECO:0000256" key="1">
    <source>
        <dbReference type="ARBA" id="ARBA00010443"/>
    </source>
</evidence>
<dbReference type="SUPFAM" id="SSF53448">
    <property type="entry name" value="Nucleotide-diphospho-sugar transferases"/>
    <property type="match status" value="1"/>
</dbReference>